<dbReference type="AlphaFoldDB" id="A0A5B7JJK4"/>
<gene>
    <name evidence="2" type="ORF">E2C01_087543</name>
</gene>
<protein>
    <submittedName>
        <fullName evidence="2">Uncharacterized protein</fullName>
    </submittedName>
</protein>
<evidence type="ECO:0000313" key="3">
    <source>
        <dbReference type="Proteomes" id="UP000324222"/>
    </source>
</evidence>
<sequence length="61" mass="7023">MNFKTKGRQRGEKTERERGEGKQVELCTAWKEGFELVRLGGGRRASQNAEATLRKGRRIEM</sequence>
<feature type="region of interest" description="Disordered" evidence="1">
    <location>
        <begin position="1"/>
        <end position="22"/>
    </location>
</feature>
<evidence type="ECO:0000256" key="1">
    <source>
        <dbReference type="SAM" id="MobiDB-lite"/>
    </source>
</evidence>
<reference evidence="2 3" key="1">
    <citation type="submission" date="2019-05" db="EMBL/GenBank/DDBJ databases">
        <title>Another draft genome of Portunus trituberculatus and its Hox gene families provides insights of decapod evolution.</title>
        <authorList>
            <person name="Jeong J.-H."/>
            <person name="Song I."/>
            <person name="Kim S."/>
            <person name="Choi T."/>
            <person name="Kim D."/>
            <person name="Ryu S."/>
            <person name="Kim W."/>
        </authorList>
    </citation>
    <scope>NUCLEOTIDE SEQUENCE [LARGE SCALE GENOMIC DNA]</scope>
    <source>
        <tissue evidence="2">Muscle</tissue>
    </source>
</reference>
<keyword evidence="3" id="KW-1185">Reference proteome</keyword>
<feature type="compositionally biased region" description="Basic and acidic residues" evidence="1">
    <location>
        <begin position="9"/>
        <end position="22"/>
    </location>
</feature>
<organism evidence="2 3">
    <name type="scientific">Portunus trituberculatus</name>
    <name type="common">Swimming crab</name>
    <name type="synonym">Neptunus trituberculatus</name>
    <dbReference type="NCBI Taxonomy" id="210409"/>
    <lineage>
        <taxon>Eukaryota</taxon>
        <taxon>Metazoa</taxon>
        <taxon>Ecdysozoa</taxon>
        <taxon>Arthropoda</taxon>
        <taxon>Crustacea</taxon>
        <taxon>Multicrustacea</taxon>
        <taxon>Malacostraca</taxon>
        <taxon>Eumalacostraca</taxon>
        <taxon>Eucarida</taxon>
        <taxon>Decapoda</taxon>
        <taxon>Pleocyemata</taxon>
        <taxon>Brachyura</taxon>
        <taxon>Eubrachyura</taxon>
        <taxon>Portunoidea</taxon>
        <taxon>Portunidae</taxon>
        <taxon>Portuninae</taxon>
        <taxon>Portunus</taxon>
    </lineage>
</organism>
<dbReference type="EMBL" id="VSRR010091330">
    <property type="protein sequence ID" value="MPC92454.1"/>
    <property type="molecule type" value="Genomic_DNA"/>
</dbReference>
<dbReference type="Proteomes" id="UP000324222">
    <property type="component" value="Unassembled WGS sequence"/>
</dbReference>
<proteinExistence type="predicted"/>
<name>A0A5B7JJK4_PORTR</name>
<comment type="caution">
    <text evidence="2">The sequence shown here is derived from an EMBL/GenBank/DDBJ whole genome shotgun (WGS) entry which is preliminary data.</text>
</comment>
<evidence type="ECO:0000313" key="2">
    <source>
        <dbReference type="EMBL" id="MPC92454.1"/>
    </source>
</evidence>
<accession>A0A5B7JJK4</accession>